<dbReference type="InterPro" id="IPR038765">
    <property type="entry name" value="Papain-like_cys_pep_sf"/>
</dbReference>
<keyword evidence="5" id="KW-1185">Reference proteome</keyword>
<evidence type="ECO:0000313" key="4">
    <source>
        <dbReference type="EMBL" id="QDV52750.1"/>
    </source>
</evidence>
<sequence precursor="true">MWRSLVCLMLLSSTAFASEPVFDAIDYATPSKYLVVPDSLGNQAEIAAQALELKGTSDRKTVLNVLDWMTGTLKYKADEAYQWRNYDSVVKEGCYGGCADYAIVCGVLLKSASIPTVWVKTMDVPWIWDLKQGRPFQSWSGHVFLEVYLDKQWVLLDPGARKIYPGYSPQSRILPGNRFAYHKGNDPKAMIMSLQWDEWKQQTREYFTKLDASLLPTDEVAAVKLEHKCFIIGNAPYYQMLQTMAQREGWTVKLSFNTDYDKHLPQARGSILLIETQQGVPTVPLSKLEQYFSGASQGLKAGHIMVGDTKIVFVDFKKLLHPEFSSSPDQSESKPATSSNESE</sequence>
<dbReference type="EMBL" id="CP037452">
    <property type="protein sequence ID" value="QDV52750.1"/>
    <property type="molecule type" value="Genomic_DNA"/>
</dbReference>
<dbReference type="KEGG" id="gfm:Enr17x_48170"/>
<dbReference type="Pfam" id="PF01841">
    <property type="entry name" value="Transglut_core"/>
    <property type="match status" value="1"/>
</dbReference>
<name>A0A518II85_9PLAN</name>
<dbReference type="SUPFAM" id="SSF54001">
    <property type="entry name" value="Cysteine proteinases"/>
    <property type="match status" value="1"/>
</dbReference>
<dbReference type="Proteomes" id="UP000318313">
    <property type="component" value="Chromosome"/>
</dbReference>
<feature type="signal peptide" evidence="2">
    <location>
        <begin position="1"/>
        <end position="17"/>
    </location>
</feature>
<feature type="chain" id="PRO_5021984038" evidence="2">
    <location>
        <begin position="18"/>
        <end position="343"/>
    </location>
</feature>
<proteinExistence type="predicted"/>
<dbReference type="SMART" id="SM00460">
    <property type="entry name" value="TGc"/>
    <property type="match status" value="1"/>
</dbReference>
<feature type="compositionally biased region" description="Polar residues" evidence="1">
    <location>
        <begin position="324"/>
        <end position="343"/>
    </location>
</feature>
<dbReference type="OrthoDB" id="265080at2"/>
<protein>
    <submittedName>
        <fullName evidence="4">Transglutaminase-like superfamily protein</fullName>
    </submittedName>
</protein>
<feature type="region of interest" description="Disordered" evidence="1">
    <location>
        <begin position="323"/>
        <end position="343"/>
    </location>
</feature>
<evidence type="ECO:0000256" key="1">
    <source>
        <dbReference type="SAM" id="MobiDB-lite"/>
    </source>
</evidence>
<keyword evidence="2" id="KW-0732">Signal</keyword>
<dbReference type="InterPro" id="IPR002931">
    <property type="entry name" value="Transglutaminase-like"/>
</dbReference>
<evidence type="ECO:0000313" key="5">
    <source>
        <dbReference type="Proteomes" id="UP000318313"/>
    </source>
</evidence>
<dbReference type="RefSeq" id="WP_145312033.1">
    <property type="nucleotide sequence ID" value="NZ_CP037452.1"/>
</dbReference>
<evidence type="ECO:0000259" key="3">
    <source>
        <dbReference type="SMART" id="SM00460"/>
    </source>
</evidence>
<gene>
    <name evidence="4" type="ORF">Enr17x_48170</name>
</gene>
<reference evidence="4 5" key="1">
    <citation type="submission" date="2019-03" db="EMBL/GenBank/DDBJ databases">
        <title>Deep-cultivation of Planctomycetes and their phenomic and genomic characterization uncovers novel biology.</title>
        <authorList>
            <person name="Wiegand S."/>
            <person name="Jogler M."/>
            <person name="Boedeker C."/>
            <person name="Pinto D."/>
            <person name="Vollmers J."/>
            <person name="Rivas-Marin E."/>
            <person name="Kohn T."/>
            <person name="Peeters S.H."/>
            <person name="Heuer A."/>
            <person name="Rast P."/>
            <person name="Oberbeckmann S."/>
            <person name="Bunk B."/>
            <person name="Jeske O."/>
            <person name="Meyerdierks A."/>
            <person name="Storesund J.E."/>
            <person name="Kallscheuer N."/>
            <person name="Luecker S."/>
            <person name="Lage O.M."/>
            <person name="Pohl T."/>
            <person name="Merkel B.J."/>
            <person name="Hornburger P."/>
            <person name="Mueller R.-W."/>
            <person name="Bruemmer F."/>
            <person name="Labrenz M."/>
            <person name="Spormann A.M."/>
            <person name="Op den Camp H."/>
            <person name="Overmann J."/>
            <person name="Amann R."/>
            <person name="Jetten M.S.M."/>
            <person name="Mascher T."/>
            <person name="Medema M.H."/>
            <person name="Devos D.P."/>
            <person name="Kaster A.-K."/>
            <person name="Ovreas L."/>
            <person name="Rohde M."/>
            <person name="Galperin M.Y."/>
            <person name="Jogler C."/>
        </authorList>
    </citation>
    <scope>NUCLEOTIDE SEQUENCE [LARGE SCALE GENOMIC DNA]</scope>
    <source>
        <strain evidence="4 5">Enr17</strain>
    </source>
</reference>
<dbReference type="AlphaFoldDB" id="A0A518II85"/>
<evidence type="ECO:0000256" key="2">
    <source>
        <dbReference type="SAM" id="SignalP"/>
    </source>
</evidence>
<dbReference type="Gene3D" id="3.10.620.30">
    <property type="match status" value="1"/>
</dbReference>
<feature type="domain" description="Transglutaminase-like" evidence="3">
    <location>
        <begin position="90"/>
        <end position="160"/>
    </location>
</feature>
<organism evidence="4 5">
    <name type="scientific">Gimesia fumaroli</name>
    <dbReference type="NCBI Taxonomy" id="2527976"/>
    <lineage>
        <taxon>Bacteria</taxon>
        <taxon>Pseudomonadati</taxon>
        <taxon>Planctomycetota</taxon>
        <taxon>Planctomycetia</taxon>
        <taxon>Planctomycetales</taxon>
        <taxon>Planctomycetaceae</taxon>
        <taxon>Gimesia</taxon>
    </lineage>
</organism>
<accession>A0A518II85</accession>